<dbReference type="AlphaFoldDB" id="A0A6B2FYK4"/>
<protein>
    <submittedName>
        <fullName evidence="1">Type II toxin-antitoxin system RelB/DinJ family antitoxin</fullName>
    </submittedName>
</protein>
<dbReference type="RefSeq" id="WP_046026048.1">
    <property type="nucleotide sequence ID" value="NZ_CAZZQF010000002.1"/>
</dbReference>
<dbReference type="GO" id="GO:0006355">
    <property type="term" value="P:regulation of DNA-templated transcription"/>
    <property type="evidence" value="ECO:0007669"/>
    <property type="project" value="InterPro"/>
</dbReference>
<accession>A0A6B2FYK4</accession>
<dbReference type="EMBL" id="JAADJO010000020">
    <property type="protein sequence ID" value="NDJ74403.1"/>
    <property type="molecule type" value="Genomic_DNA"/>
</dbReference>
<gene>
    <name evidence="1" type="ORF">GWG61_07965</name>
</gene>
<name>A0A6B2FYK4_9LACO</name>
<organism evidence="1">
    <name type="scientific">Lactobacillus paragasseri</name>
    <dbReference type="NCBI Taxonomy" id="2107999"/>
    <lineage>
        <taxon>Bacteria</taxon>
        <taxon>Bacillati</taxon>
        <taxon>Bacillota</taxon>
        <taxon>Bacilli</taxon>
        <taxon>Lactobacillales</taxon>
        <taxon>Lactobacillaceae</taxon>
        <taxon>Lactobacillus</taxon>
    </lineage>
</organism>
<comment type="caution">
    <text evidence="1">The sequence shown here is derived from an EMBL/GenBank/DDBJ whole genome shotgun (WGS) entry which is preliminary data.</text>
</comment>
<dbReference type="Gene3D" id="1.10.1220.10">
    <property type="entry name" value="Met repressor-like"/>
    <property type="match status" value="1"/>
</dbReference>
<dbReference type="Pfam" id="PF04221">
    <property type="entry name" value="RelB"/>
    <property type="match status" value="1"/>
</dbReference>
<evidence type="ECO:0000313" key="1">
    <source>
        <dbReference type="EMBL" id="NDJ74403.1"/>
    </source>
</evidence>
<proteinExistence type="predicted"/>
<reference evidence="1" key="1">
    <citation type="submission" date="2020-01" db="EMBL/GenBank/DDBJ databases">
        <title>Vaginal microbiome of pregnant Indian women: Insights into the genome of dominants Lactobacillus species.</title>
        <authorList>
            <person name="Das B."/>
            <person name="Mehta O."/>
            <person name="Ghosh T.S."/>
            <person name="Kothidar A."/>
            <person name="Gowtham M.R."/>
            <person name="Mitra R."/>
            <person name="Kshetrapal P."/>
            <person name="Wadhwa N."/>
            <person name="Thiruvengadam R."/>
            <person name="Nair G.B."/>
            <person name="Bhatnagar S."/>
            <person name="Das B."/>
        </authorList>
    </citation>
    <scope>NUCLEOTIDE SEQUENCE</scope>
    <source>
        <strain evidence="1">Indica</strain>
    </source>
</reference>
<dbReference type="InterPro" id="IPR007337">
    <property type="entry name" value="RelB/DinJ"/>
</dbReference>
<sequence length="102" mass="11381">MPATKNKSKTPTTIRLDDDLKAEMLKDLEPMGISLNSYFNMAGRQLVIQKKIPFEILTEKSEPNLTTRKALITAEAKALGIIPDDTPGFTNVNDLKEYLDAE</sequence>
<dbReference type="InterPro" id="IPR013321">
    <property type="entry name" value="Arc_rbn_hlx_hlx"/>
</dbReference>